<feature type="transmembrane region" description="Helical" evidence="6">
    <location>
        <begin position="125"/>
        <end position="141"/>
    </location>
</feature>
<comment type="similarity">
    <text evidence="2">Belongs to the oxidase-dependent Fe transporter (OFeT) (TC 9.A.10.1) family.</text>
</comment>
<proteinExistence type="inferred from homology"/>
<reference evidence="7 8" key="1">
    <citation type="submission" date="2017-04" db="EMBL/GenBank/DDBJ databases">
        <authorList>
            <person name="Afonso C.L."/>
            <person name="Miller P.J."/>
            <person name="Scott M.A."/>
            <person name="Spackman E."/>
            <person name="Goraichik I."/>
            <person name="Dimitrov K.M."/>
            <person name="Suarez D.L."/>
            <person name="Swayne D.E."/>
        </authorList>
    </citation>
    <scope>NUCLEOTIDE SEQUENCE [LARGE SCALE GENOMIC DNA]</scope>
    <source>
        <strain evidence="7">LMG 28154</strain>
    </source>
</reference>
<feature type="transmembrane region" description="Helical" evidence="6">
    <location>
        <begin position="84"/>
        <end position="104"/>
    </location>
</feature>
<accession>A0A238H9M4</accession>
<dbReference type="Proteomes" id="UP000198460">
    <property type="component" value="Unassembled WGS sequence"/>
</dbReference>
<feature type="transmembrane region" description="Helical" evidence="6">
    <location>
        <begin position="161"/>
        <end position="183"/>
    </location>
</feature>
<evidence type="ECO:0000256" key="3">
    <source>
        <dbReference type="ARBA" id="ARBA00022692"/>
    </source>
</evidence>
<dbReference type="Pfam" id="PF03239">
    <property type="entry name" value="FTR1"/>
    <property type="match status" value="1"/>
</dbReference>
<organism evidence="7 8">
    <name type="scientific">Burkholderia singularis</name>
    <dbReference type="NCBI Taxonomy" id="1503053"/>
    <lineage>
        <taxon>Bacteria</taxon>
        <taxon>Pseudomonadati</taxon>
        <taxon>Pseudomonadota</taxon>
        <taxon>Betaproteobacteria</taxon>
        <taxon>Burkholderiales</taxon>
        <taxon>Burkholderiaceae</taxon>
        <taxon>Burkholderia</taxon>
        <taxon>pseudomallei group</taxon>
    </lineage>
</organism>
<dbReference type="GO" id="GO:0015093">
    <property type="term" value="F:ferrous iron transmembrane transporter activity"/>
    <property type="evidence" value="ECO:0007669"/>
    <property type="project" value="TreeGrafter"/>
</dbReference>
<gene>
    <name evidence="7" type="ORF">BSIN_4627</name>
</gene>
<evidence type="ECO:0000256" key="4">
    <source>
        <dbReference type="ARBA" id="ARBA00022989"/>
    </source>
</evidence>
<keyword evidence="5 6" id="KW-0472">Membrane</keyword>
<dbReference type="GO" id="GO:0033573">
    <property type="term" value="C:high-affinity iron permease complex"/>
    <property type="evidence" value="ECO:0007669"/>
    <property type="project" value="InterPro"/>
</dbReference>
<evidence type="ECO:0000313" key="8">
    <source>
        <dbReference type="Proteomes" id="UP000198460"/>
    </source>
</evidence>
<feature type="transmembrane region" description="Helical" evidence="6">
    <location>
        <begin position="50"/>
        <end position="72"/>
    </location>
</feature>
<evidence type="ECO:0000256" key="6">
    <source>
        <dbReference type="SAM" id="Phobius"/>
    </source>
</evidence>
<keyword evidence="3 6" id="KW-0812">Transmembrane</keyword>
<dbReference type="AlphaFoldDB" id="A0A238H9M4"/>
<feature type="transmembrane region" description="Helical" evidence="6">
    <location>
        <begin position="195"/>
        <end position="215"/>
    </location>
</feature>
<feature type="transmembrane region" description="Helical" evidence="6">
    <location>
        <begin position="259"/>
        <end position="277"/>
    </location>
</feature>
<evidence type="ECO:0000256" key="5">
    <source>
        <dbReference type="ARBA" id="ARBA00023136"/>
    </source>
</evidence>
<evidence type="ECO:0000256" key="2">
    <source>
        <dbReference type="ARBA" id="ARBA00008333"/>
    </source>
</evidence>
<dbReference type="PANTHER" id="PTHR31632:SF2">
    <property type="entry name" value="PLASMA MEMBRANE IRON PERMEASE"/>
    <property type="match status" value="1"/>
</dbReference>
<keyword evidence="4 6" id="KW-1133">Transmembrane helix</keyword>
<feature type="transmembrane region" description="Helical" evidence="6">
    <location>
        <begin position="20"/>
        <end position="38"/>
    </location>
</feature>
<protein>
    <submittedName>
        <fullName evidence="7">High-affinity iron permease</fullName>
    </submittedName>
</protein>
<dbReference type="PANTHER" id="PTHR31632">
    <property type="entry name" value="IRON TRANSPORTER FTH1"/>
    <property type="match status" value="1"/>
</dbReference>
<sequence>MGKPFGARMEATMGQILFVVWRESVEALLVVGILYAWLKNSGDDARRGLPYLWAGVAAGLLMAVGLGAALVGFTEVLSGDAQDYFQTAMVLIACVLIVQMVLWMKQHGRTLKRDMERSLQQSTQSANWWGVAVLVALAIGREGSETAIFLYGLGFGQSGHVGASQMLAVLIGLGLAFLTFYLLQLGGKYFSWRHFFRVTEIMLLFLGAGLFQTGIDKLIDKEILPLGVAQLWDTSAILDDSSTFGSLVATLTGYRAHPALTNVVAYALYWLVVYLLLKRATKQPAATAGRPA</sequence>
<dbReference type="InterPro" id="IPR004923">
    <property type="entry name" value="FTR1/Fip1/EfeU"/>
</dbReference>
<dbReference type="EMBL" id="FXAN01000082">
    <property type="protein sequence ID" value="SMG01713.1"/>
    <property type="molecule type" value="Genomic_DNA"/>
</dbReference>
<name>A0A238H9M4_9BURK</name>
<evidence type="ECO:0000256" key="1">
    <source>
        <dbReference type="ARBA" id="ARBA00004141"/>
    </source>
</evidence>
<comment type="subcellular location">
    <subcellularLocation>
        <location evidence="1">Membrane</location>
        <topology evidence="1">Multi-pass membrane protein</topology>
    </subcellularLocation>
</comment>
<evidence type="ECO:0000313" key="7">
    <source>
        <dbReference type="EMBL" id="SMG01713.1"/>
    </source>
</evidence>